<name>A0A914C3N4_9BILA</name>
<dbReference type="Pfam" id="PF13193">
    <property type="entry name" value="AMP-binding_C"/>
    <property type="match status" value="1"/>
</dbReference>
<dbReference type="Proteomes" id="UP000887540">
    <property type="component" value="Unplaced"/>
</dbReference>
<reference evidence="11" key="1">
    <citation type="submission" date="2022-11" db="UniProtKB">
        <authorList>
            <consortium name="WormBaseParasite"/>
        </authorList>
    </citation>
    <scope>IDENTIFICATION</scope>
</reference>
<evidence type="ECO:0000313" key="10">
    <source>
        <dbReference type="Proteomes" id="UP000887540"/>
    </source>
</evidence>
<dbReference type="GO" id="GO:0005524">
    <property type="term" value="F:ATP binding"/>
    <property type="evidence" value="ECO:0007669"/>
    <property type="project" value="UniProtKB-KW"/>
</dbReference>
<sequence>MAVYVGRFGFRLARQGFQHGKGRIMQRVMMESTYASAQPRLEEVREEWERFLVEPQQMPEPKIDEPRSKIGKEEPPRNLLEHHPEEIFHPPEKLQENAHIRGMDMYQQLYRESIEDLDRYWKQVASELYFEKHSDKGLEWNFDHRKGDVFVKFLDGAKTNIAYNCLERNIQKGLGSKIAYIWEGNEPGDYKTITYSELLEQVVKFSEVLRSKGVRKGDVVAIYMPMVLELPVALLACARIGASHSVVFAGFSADSLASRIQQAKAKLMKRYRCAMNSGSTGTPKGLVHTTAGFMTYAYHSVKTVFDAKPEDIYWCTADAGWITGHTCVVYGPLLNGLTSIIFEGIPTYPNGSRVWQIVEKYKATQLYTSPTAVRSLMAYPNEMVTAHSRDSLKIIGVAGENTNPSAWLWLHRLVGGNKCSILDLYWQTENGGPMITPLPGATPLKPGSATLPFFGIEPALVNEKGDQLEGAAEGYLCFARAWPGMARTIWRDHERFVKTYFSTYPGYYFTGDGAKRDQDSYYWITGRVDDQFNVSGHLLSTAEVEAALMQHPDVVESAVVATKHSSKGQVPYAFVVLAFGKYLTPELAAEIKQVVRSKIGAFAVPEIVHPAPGLPKNRSGKVLRRILRIIADGDQAKNLGDTTTLLDESVIEQLWETRPDIKLNANE</sequence>
<evidence type="ECO:0000256" key="3">
    <source>
        <dbReference type="ARBA" id="ARBA00022598"/>
    </source>
</evidence>
<feature type="domain" description="AMP-dependent synthetase/ligase" evidence="7">
    <location>
        <begin position="175"/>
        <end position="268"/>
    </location>
</feature>
<feature type="domain" description="AMP-dependent synthetase/ligase" evidence="7">
    <location>
        <begin position="277"/>
        <end position="488"/>
    </location>
</feature>
<dbReference type="WBParaSite" id="ACRNAN_Path_206.g746.t1">
    <property type="protein sequence ID" value="ACRNAN_Path_206.g746.t1"/>
    <property type="gene ID" value="ACRNAN_Path_206.g746"/>
</dbReference>
<evidence type="ECO:0000256" key="4">
    <source>
        <dbReference type="ARBA" id="ARBA00022741"/>
    </source>
</evidence>
<dbReference type="GO" id="GO:0003987">
    <property type="term" value="F:acetate-CoA ligase activity"/>
    <property type="evidence" value="ECO:0007669"/>
    <property type="project" value="UniProtKB-EC"/>
</dbReference>
<evidence type="ECO:0000256" key="2">
    <source>
        <dbReference type="ARBA" id="ARBA00013275"/>
    </source>
</evidence>
<feature type="compositionally biased region" description="Basic and acidic residues" evidence="6">
    <location>
        <begin position="61"/>
        <end position="77"/>
    </location>
</feature>
<feature type="region of interest" description="Disordered" evidence="6">
    <location>
        <begin position="56"/>
        <end position="77"/>
    </location>
</feature>
<dbReference type="Pfam" id="PF00501">
    <property type="entry name" value="AMP-binding"/>
    <property type="match status" value="2"/>
</dbReference>
<dbReference type="GO" id="GO:0006085">
    <property type="term" value="P:acetyl-CoA biosynthetic process"/>
    <property type="evidence" value="ECO:0007669"/>
    <property type="project" value="TreeGrafter"/>
</dbReference>
<organism evidence="10 11">
    <name type="scientific">Acrobeloides nanus</name>
    <dbReference type="NCBI Taxonomy" id="290746"/>
    <lineage>
        <taxon>Eukaryota</taxon>
        <taxon>Metazoa</taxon>
        <taxon>Ecdysozoa</taxon>
        <taxon>Nematoda</taxon>
        <taxon>Chromadorea</taxon>
        <taxon>Rhabditida</taxon>
        <taxon>Tylenchina</taxon>
        <taxon>Cephalobomorpha</taxon>
        <taxon>Cephaloboidea</taxon>
        <taxon>Cephalobidae</taxon>
        <taxon>Acrobeloides</taxon>
    </lineage>
</organism>
<feature type="domain" description="AMP-binding enzyme C-terminal" evidence="8">
    <location>
        <begin position="543"/>
        <end position="621"/>
    </location>
</feature>
<dbReference type="InterPro" id="IPR032387">
    <property type="entry name" value="ACAS_N"/>
</dbReference>
<dbReference type="InterPro" id="IPR000873">
    <property type="entry name" value="AMP-dep_synth/lig_dom"/>
</dbReference>
<evidence type="ECO:0000256" key="6">
    <source>
        <dbReference type="SAM" id="MobiDB-lite"/>
    </source>
</evidence>
<evidence type="ECO:0000256" key="5">
    <source>
        <dbReference type="ARBA" id="ARBA00022840"/>
    </source>
</evidence>
<dbReference type="PANTHER" id="PTHR24095">
    <property type="entry name" value="ACETYL-COENZYME A SYNTHETASE"/>
    <property type="match status" value="1"/>
</dbReference>
<evidence type="ECO:0000259" key="7">
    <source>
        <dbReference type="Pfam" id="PF00501"/>
    </source>
</evidence>
<dbReference type="Gene3D" id="3.30.300.30">
    <property type="match status" value="1"/>
</dbReference>
<keyword evidence="10" id="KW-1185">Reference proteome</keyword>
<dbReference type="Pfam" id="PF16177">
    <property type="entry name" value="ACAS_N"/>
    <property type="match status" value="1"/>
</dbReference>
<dbReference type="InterPro" id="IPR045851">
    <property type="entry name" value="AMP-bd_C_sf"/>
</dbReference>
<dbReference type="SUPFAM" id="SSF56801">
    <property type="entry name" value="Acetyl-CoA synthetase-like"/>
    <property type="match status" value="1"/>
</dbReference>
<dbReference type="InterPro" id="IPR025110">
    <property type="entry name" value="AMP-bd_C"/>
</dbReference>
<feature type="domain" description="Acetyl-coenzyme A synthetase N-terminal" evidence="9">
    <location>
        <begin position="106"/>
        <end position="165"/>
    </location>
</feature>
<evidence type="ECO:0000259" key="8">
    <source>
        <dbReference type="Pfam" id="PF13193"/>
    </source>
</evidence>
<accession>A0A914C3N4</accession>
<keyword evidence="3" id="KW-0436">Ligase</keyword>
<proteinExistence type="inferred from homology"/>
<evidence type="ECO:0000313" key="11">
    <source>
        <dbReference type="WBParaSite" id="ACRNAN_Path_206.g746.t1"/>
    </source>
</evidence>
<keyword evidence="5" id="KW-0067">ATP-binding</keyword>
<dbReference type="Gene3D" id="3.40.50.12780">
    <property type="entry name" value="N-terminal domain of ligase-like"/>
    <property type="match status" value="2"/>
</dbReference>
<evidence type="ECO:0000259" key="9">
    <source>
        <dbReference type="Pfam" id="PF16177"/>
    </source>
</evidence>
<keyword evidence="4" id="KW-0547">Nucleotide-binding</keyword>
<dbReference type="PANTHER" id="PTHR24095:SF244">
    <property type="entry name" value="ACETYL-COENZYME A SYNTHETASE"/>
    <property type="match status" value="1"/>
</dbReference>
<protein>
    <recommendedName>
        <fullName evidence="2">acetate--CoA ligase</fullName>
        <ecNumber evidence="2">6.2.1.1</ecNumber>
    </recommendedName>
</protein>
<evidence type="ECO:0000256" key="1">
    <source>
        <dbReference type="ARBA" id="ARBA00006432"/>
    </source>
</evidence>
<dbReference type="AlphaFoldDB" id="A0A914C3N4"/>
<dbReference type="EC" id="6.2.1.1" evidence="2"/>
<dbReference type="InterPro" id="IPR042099">
    <property type="entry name" value="ANL_N_sf"/>
</dbReference>
<comment type="similarity">
    <text evidence="1">Belongs to the ATP-dependent AMP-binding enzyme family.</text>
</comment>